<dbReference type="AlphaFoldDB" id="A0A6B0TBC4"/>
<reference evidence="9 10" key="1">
    <citation type="submission" date="2019-12" db="EMBL/GenBank/DDBJ databases">
        <title>Isolation and characterization of three novel carbon monoxide-oxidizing members of Halobacteria from salione crusts and soils.</title>
        <authorList>
            <person name="Myers M.R."/>
            <person name="King G.M."/>
        </authorList>
    </citation>
    <scope>NUCLEOTIDE SEQUENCE [LARGE SCALE GENOMIC DNA]</scope>
    <source>
        <strain evidence="9 10">WSH3</strain>
    </source>
</reference>
<keyword evidence="3" id="KW-1003">Cell membrane</keyword>
<feature type="domain" description="ABC transmembrane type-1" evidence="8">
    <location>
        <begin position="132"/>
        <end position="324"/>
    </location>
</feature>
<dbReference type="PANTHER" id="PTHR43386">
    <property type="entry name" value="OLIGOPEPTIDE TRANSPORT SYSTEM PERMEASE PROTEIN APPC"/>
    <property type="match status" value="1"/>
</dbReference>
<feature type="transmembrane region" description="Helical" evidence="7">
    <location>
        <begin position="136"/>
        <end position="162"/>
    </location>
</feature>
<dbReference type="GO" id="GO:0055085">
    <property type="term" value="P:transmembrane transport"/>
    <property type="evidence" value="ECO:0007669"/>
    <property type="project" value="InterPro"/>
</dbReference>
<accession>A0A6B0TBC4</accession>
<evidence type="ECO:0000256" key="5">
    <source>
        <dbReference type="ARBA" id="ARBA00022989"/>
    </source>
</evidence>
<sequence>MTTEQTHQHAKRGRISIDGFDAESIEKREPLSDWQPSLESEEGKGRLYYAWKRFKSNRLALFGAAVIVIMTLMTIFSRPITVAGVPVQPISLAPYDPAAQDVLTGYSSPSAEHLFGTDWAGRDILSRIMYGARWSLSIGFIAVGVAMLIGVPLGAIAGYFGGWVDELIMRVVDLLYAFPFIVLAIAIIAVLGRGYWEMVMALVLTGWLAYARIIRGEILSVKENEYVTAAKALGATDRKIISRHILPNAMAPVIVQATLSVGTVVLAAAALGFIGLGLSPASAEWGVMLNVANANGAIRLGYWWAAIFPGLAIFMFVLSINLLGDGVRDAFDPQGSTSQNREGGGL</sequence>
<keyword evidence="5 7" id="KW-1133">Transmembrane helix</keyword>
<keyword evidence="10" id="KW-1185">Reference proteome</keyword>
<dbReference type="Pfam" id="PF12911">
    <property type="entry name" value="OppC_N"/>
    <property type="match status" value="1"/>
</dbReference>
<feature type="transmembrane region" description="Helical" evidence="7">
    <location>
        <begin position="301"/>
        <end position="323"/>
    </location>
</feature>
<evidence type="ECO:0000256" key="7">
    <source>
        <dbReference type="RuleBase" id="RU363032"/>
    </source>
</evidence>
<dbReference type="InterPro" id="IPR025966">
    <property type="entry name" value="OppC_N"/>
</dbReference>
<dbReference type="RefSeq" id="WP_159764330.1">
    <property type="nucleotide sequence ID" value="NZ_WUUT01000004.1"/>
</dbReference>
<dbReference type="Pfam" id="PF00528">
    <property type="entry name" value="BPD_transp_1"/>
    <property type="match status" value="1"/>
</dbReference>
<comment type="similarity">
    <text evidence="7">Belongs to the binding-protein-dependent transport system permease family.</text>
</comment>
<proteinExistence type="inferred from homology"/>
<evidence type="ECO:0000256" key="4">
    <source>
        <dbReference type="ARBA" id="ARBA00022692"/>
    </source>
</evidence>
<feature type="transmembrane region" description="Helical" evidence="7">
    <location>
        <begin position="174"/>
        <end position="192"/>
    </location>
</feature>
<feature type="transmembrane region" description="Helical" evidence="7">
    <location>
        <begin position="253"/>
        <end position="281"/>
    </location>
</feature>
<dbReference type="EMBL" id="WUUT01000004">
    <property type="protein sequence ID" value="MXR52200.1"/>
    <property type="molecule type" value="Genomic_DNA"/>
</dbReference>
<dbReference type="InterPro" id="IPR050366">
    <property type="entry name" value="BP-dependent_transpt_permease"/>
</dbReference>
<evidence type="ECO:0000259" key="8">
    <source>
        <dbReference type="PROSITE" id="PS50928"/>
    </source>
</evidence>
<dbReference type="SUPFAM" id="SSF161098">
    <property type="entry name" value="MetI-like"/>
    <property type="match status" value="1"/>
</dbReference>
<name>A0A6B0TBC4_9EURY</name>
<dbReference type="InterPro" id="IPR035906">
    <property type="entry name" value="MetI-like_sf"/>
</dbReference>
<feature type="transmembrane region" description="Helical" evidence="7">
    <location>
        <begin position="59"/>
        <end position="76"/>
    </location>
</feature>
<dbReference type="PROSITE" id="PS50928">
    <property type="entry name" value="ABC_TM1"/>
    <property type="match status" value="1"/>
</dbReference>
<dbReference type="GO" id="GO:0005886">
    <property type="term" value="C:plasma membrane"/>
    <property type="evidence" value="ECO:0007669"/>
    <property type="project" value="UniProtKB-SubCell"/>
</dbReference>
<protein>
    <submittedName>
        <fullName evidence="9">ABC transporter permease subunit</fullName>
    </submittedName>
</protein>
<dbReference type="PANTHER" id="PTHR43386:SF1">
    <property type="entry name" value="D,D-DIPEPTIDE TRANSPORT SYSTEM PERMEASE PROTEIN DDPC-RELATED"/>
    <property type="match status" value="1"/>
</dbReference>
<dbReference type="OrthoDB" id="312811at2157"/>
<keyword evidence="6 7" id="KW-0472">Membrane</keyword>
<evidence type="ECO:0000313" key="9">
    <source>
        <dbReference type="EMBL" id="MXR52200.1"/>
    </source>
</evidence>
<keyword evidence="2 7" id="KW-0813">Transport</keyword>
<dbReference type="CDD" id="cd06261">
    <property type="entry name" value="TM_PBP2"/>
    <property type="match status" value="1"/>
</dbReference>
<comment type="caution">
    <text evidence="9">The sequence shown here is derived from an EMBL/GenBank/DDBJ whole genome shotgun (WGS) entry which is preliminary data.</text>
</comment>
<evidence type="ECO:0000256" key="6">
    <source>
        <dbReference type="ARBA" id="ARBA00023136"/>
    </source>
</evidence>
<comment type="subcellular location">
    <subcellularLocation>
        <location evidence="1 7">Cell membrane</location>
        <topology evidence="1 7">Multi-pass membrane protein</topology>
    </subcellularLocation>
</comment>
<dbReference type="Gene3D" id="1.10.3720.10">
    <property type="entry name" value="MetI-like"/>
    <property type="match status" value="1"/>
</dbReference>
<evidence type="ECO:0000256" key="1">
    <source>
        <dbReference type="ARBA" id="ARBA00004651"/>
    </source>
</evidence>
<evidence type="ECO:0000256" key="2">
    <source>
        <dbReference type="ARBA" id="ARBA00022448"/>
    </source>
</evidence>
<dbReference type="Proteomes" id="UP000466535">
    <property type="component" value="Unassembled WGS sequence"/>
</dbReference>
<gene>
    <name evidence="9" type="ORF">GRX03_11380</name>
</gene>
<keyword evidence="4 7" id="KW-0812">Transmembrane</keyword>
<organism evidence="9 10">
    <name type="scientific">Halovenus carboxidivorans</name>
    <dbReference type="NCBI Taxonomy" id="2692199"/>
    <lineage>
        <taxon>Archaea</taxon>
        <taxon>Methanobacteriati</taxon>
        <taxon>Methanobacteriota</taxon>
        <taxon>Stenosarchaea group</taxon>
        <taxon>Halobacteria</taxon>
        <taxon>Halobacteriales</taxon>
        <taxon>Haloarculaceae</taxon>
        <taxon>Halovenus</taxon>
    </lineage>
</organism>
<evidence type="ECO:0000313" key="10">
    <source>
        <dbReference type="Proteomes" id="UP000466535"/>
    </source>
</evidence>
<dbReference type="InterPro" id="IPR000515">
    <property type="entry name" value="MetI-like"/>
</dbReference>
<evidence type="ECO:0000256" key="3">
    <source>
        <dbReference type="ARBA" id="ARBA00022475"/>
    </source>
</evidence>